<protein>
    <recommendedName>
        <fullName evidence="5">MYND-type domain-containing protein</fullName>
    </recommendedName>
</protein>
<dbReference type="Gene3D" id="6.10.140.2220">
    <property type="match status" value="1"/>
</dbReference>
<dbReference type="PROSITE" id="PS50865">
    <property type="entry name" value="ZF_MYND_2"/>
    <property type="match status" value="1"/>
</dbReference>
<evidence type="ECO:0000256" key="3">
    <source>
        <dbReference type="ARBA" id="ARBA00022833"/>
    </source>
</evidence>
<dbReference type="EnsemblMetazoa" id="CLYHEMT002428.3">
    <property type="protein sequence ID" value="CLYHEMP002428.3"/>
    <property type="gene ID" value="CLYHEMG002428"/>
</dbReference>
<sequence length="433" mass="50753">MRQLDEKRCFDCSLSKQEMLKCSRCHAAWYCDAKCQKKDFKSHKGLCKEIGNLLAEINGENYLNQHESIRKFLSENSKDDLQLWQQMVTEIPKLPDIMVKICRKFQPLYILYLDVASRENSRLPAEVALEWLNKALKIVAYHTEHFATMKKKDNKEKRSAKSSNDANMDRFKRLYFGGDMNSDGKPKELKAILCKTREPPEDHPLAHIYDCRRYAVNVFNNETQPDGPADPFFCFGGVQNIPEVLVFLGRYQDAMNYIWHWSDGRFYDTYTPGAIIKRWKDWVSGNFNYDDMYKSSELVELGIRNWRKFAGEPDEGKNLMRVYGLIILIRLHTLLNADGIPDFKRKEASLDLMINPGMMTLTDSYMYYVTGREELISQMTLFKMSKGHTCRSDPRKEIHRLVWDLYKRLSQEEANFLGESYEKCIASARSWLF</sequence>
<keyword evidence="7" id="KW-1185">Reference proteome</keyword>
<name>A0A7M5UL73_9CNID</name>
<keyword evidence="3" id="KW-0862">Zinc</keyword>
<evidence type="ECO:0000256" key="2">
    <source>
        <dbReference type="ARBA" id="ARBA00022771"/>
    </source>
</evidence>
<dbReference type="GeneID" id="136819817"/>
<dbReference type="Pfam" id="PF01753">
    <property type="entry name" value="zf-MYND"/>
    <property type="match status" value="1"/>
</dbReference>
<reference evidence="6" key="1">
    <citation type="submission" date="2021-01" db="UniProtKB">
        <authorList>
            <consortium name="EnsemblMetazoa"/>
        </authorList>
    </citation>
    <scope>IDENTIFICATION</scope>
</reference>
<keyword evidence="2 4" id="KW-0863">Zinc-finger</keyword>
<evidence type="ECO:0000256" key="4">
    <source>
        <dbReference type="PROSITE-ProRule" id="PRU00134"/>
    </source>
</evidence>
<dbReference type="AlphaFoldDB" id="A0A7M5UL73"/>
<accession>A0A7M5UL73</accession>
<dbReference type="Proteomes" id="UP000594262">
    <property type="component" value="Unplaced"/>
</dbReference>
<evidence type="ECO:0000256" key="1">
    <source>
        <dbReference type="ARBA" id="ARBA00022723"/>
    </source>
</evidence>
<feature type="domain" description="MYND-type" evidence="5">
    <location>
        <begin position="9"/>
        <end position="47"/>
    </location>
</feature>
<dbReference type="PROSITE" id="PS01360">
    <property type="entry name" value="ZF_MYND_1"/>
    <property type="match status" value="1"/>
</dbReference>
<dbReference type="SUPFAM" id="SSF144232">
    <property type="entry name" value="HIT/MYND zinc finger-like"/>
    <property type="match status" value="1"/>
</dbReference>
<dbReference type="InterPro" id="IPR002893">
    <property type="entry name" value="Znf_MYND"/>
</dbReference>
<organism evidence="6 7">
    <name type="scientific">Clytia hemisphaerica</name>
    <dbReference type="NCBI Taxonomy" id="252671"/>
    <lineage>
        <taxon>Eukaryota</taxon>
        <taxon>Metazoa</taxon>
        <taxon>Cnidaria</taxon>
        <taxon>Hydrozoa</taxon>
        <taxon>Hydroidolina</taxon>
        <taxon>Leptothecata</taxon>
        <taxon>Obeliida</taxon>
        <taxon>Clytiidae</taxon>
        <taxon>Clytia</taxon>
    </lineage>
</organism>
<keyword evidence="1" id="KW-0479">Metal-binding</keyword>
<dbReference type="OrthoDB" id="6088515at2759"/>
<dbReference type="RefSeq" id="XP_066932158.1">
    <property type="nucleotide sequence ID" value="XM_067076057.1"/>
</dbReference>
<dbReference type="GO" id="GO:0008270">
    <property type="term" value="F:zinc ion binding"/>
    <property type="evidence" value="ECO:0007669"/>
    <property type="project" value="UniProtKB-KW"/>
</dbReference>
<proteinExistence type="predicted"/>
<evidence type="ECO:0000313" key="6">
    <source>
        <dbReference type="EnsemblMetazoa" id="CLYHEMP002428.3"/>
    </source>
</evidence>
<evidence type="ECO:0000313" key="7">
    <source>
        <dbReference type="Proteomes" id="UP000594262"/>
    </source>
</evidence>
<evidence type="ECO:0000259" key="5">
    <source>
        <dbReference type="PROSITE" id="PS50865"/>
    </source>
</evidence>